<evidence type="ECO:0000313" key="6">
    <source>
        <dbReference type="Proteomes" id="UP000279384"/>
    </source>
</evidence>
<sequence>MKRLLVVGGCLLLTACASTPSHPQDPLEPLNRAVYRFNDAADKAVLKPVAQAYQQVTPQPLRTGVGNFFDNLRDVYSAANNTLQGKAELALTDVLRVSFNSTFGLFGLIDIATPMGLKSSKATLGDTFAHYGWQDSSYLVLPLLGPSTVRDGSGMLISNSLEPATSVFHTHTQASVARVLNAVNTREKLLGLEEMVDGAALDNYSYVRDGFLQMRAHQLGLPQGKRQQEEELNIDDLVDEPDASAPAVNDTNDASAPEAKDASAP</sequence>
<dbReference type="RefSeq" id="WP_047966703.1">
    <property type="nucleotide sequence ID" value="NZ_JAYRSL010000004.1"/>
</dbReference>
<keyword evidence="5" id="KW-0449">Lipoprotein</keyword>
<dbReference type="Proteomes" id="UP000279384">
    <property type="component" value="Unassembled WGS sequence"/>
</dbReference>
<name>A0A495BD66_VOGIN</name>
<evidence type="ECO:0000256" key="4">
    <source>
        <dbReference type="SAM" id="SignalP"/>
    </source>
</evidence>
<dbReference type="PRINTS" id="PR01805">
    <property type="entry name" value="VACJLIPOPROT"/>
</dbReference>
<evidence type="ECO:0000313" key="5">
    <source>
        <dbReference type="EMBL" id="RKQ58787.1"/>
    </source>
</evidence>
<dbReference type="AlphaFoldDB" id="A0A495BD66"/>
<dbReference type="GO" id="GO:0016020">
    <property type="term" value="C:membrane"/>
    <property type="evidence" value="ECO:0007669"/>
    <property type="project" value="InterPro"/>
</dbReference>
<comment type="caution">
    <text evidence="5">The sequence shown here is derived from an EMBL/GenBank/DDBJ whole genome shotgun (WGS) entry which is preliminary data.</text>
</comment>
<feature type="region of interest" description="Disordered" evidence="3">
    <location>
        <begin position="222"/>
        <end position="265"/>
    </location>
</feature>
<evidence type="ECO:0000256" key="3">
    <source>
        <dbReference type="SAM" id="MobiDB-lite"/>
    </source>
</evidence>
<dbReference type="Pfam" id="PF04333">
    <property type="entry name" value="MlaA"/>
    <property type="match status" value="1"/>
</dbReference>
<dbReference type="PANTHER" id="PTHR30035:SF3">
    <property type="entry name" value="INTERMEMBRANE PHOSPHOLIPID TRANSPORT SYSTEM LIPOPROTEIN MLAA"/>
    <property type="match status" value="1"/>
</dbReference>
<evidence type="ECO:0000256" key="2">
    <source>
        <dbReference type="ARBA" id="ARBA00022729"/>
    </source>
</evidence>
<proteinExistence type="inferred from homology"/>
<reference evidence="5 6" key="1">
    <citation type="submission" date="2018-10" db="EMBL/GenBank/DDBJ databases">
        <title>Genomic Encyclopedia of Type Strains, Phase IV (KMG-IV): sequencing the most valuable type-strain genomes for metagenomic binning, comparative biology and taxonomic classification.</title>
        <authorList>
            <person name="Goeker M."/>
        </authorList>
    </citation>
    <scope>NUCLEOTIDE SEQUENCE [LARGE SCALE GENOMIC DNA]</scope>
    <source>
        <strain evidence="5 6">DSM 3303</strain>
    </source>
</reference>
<protein>
    <submittedName>
        <fullName evidence="5">Phospholipid-binding lipoprotein MlaA</fullName>
    </submittedName>
</protein>
<comment type="similarity">
    <text evidence="1">Belongs to the MlaA family.</text>
</comment>
<dbReference type="EMBL" id="RBID01000014">
    <property type="protein sequence ID" value="RKQ58787.1"/>
    <property type="molecule type" value="Genomic_DNA"/>
</dbReference>
<feature type="signal peptide" evidence="4">
    <location>
        <begin position="1"/>
        <end position="23"/>
    </location>
</feature>
<dbReference type="PANTHER" id="PTHR30035">
    <property type="entry name" value="LIPOPROTEIN VACJ-RELATED"/>
    <property type="match status" value="1"/>
</dbReference>
<feature type="compositionally biased region" description="Acidic residues" evidence="3">
    <location>
        <begin position="230"/>
        <end position="242"/>
    </location>
</feature>
<keyword evidence="2 4" id="KW-0732">Signal</keyword>
<dbReference type="PROSITE" id="PS51257">
    <property type="entry name" value="PROKAR_LIPOPROTEIN"/>
    <property type="match status" value="1"/>
</dbReference>
<feature type="chain" id="PRO_5019825890" evidence="4">
    <location>
        <begin position="24"/>
        <end position="265"/>
    </location>
</feature>
<dbReference type="GO" id="GO:0120010">
    <property type="term" value="P:intermembrane phospholipid transfer"/>
    <property type="evidence" value="ECO:0007669"/>
    <property type="project" value="TreeGrafter"/>
</dbReference>
<accession>A0A495BD66</accession>
<evidence type="ECO:0000256" key="1">
    <source>
        <dbReference type="ARBA" id="ARBA00010634"/>
    </source>
</evidence>
<organism evidence="5 6">
    <name type="scientific">Vogesella indigofera</name>
    <name type="common">Pseudomonas indigofera</name>
    <dbReference type="NCBI Taxonomy" id="45465"/>
    <lineage>
        <taxon>Bacteria</taxon>
        <taxon>Pseudomonadati</taxon>
        <taxon>Pseudomonadota</taxon>
        <taxon>Betaproteobacteria</taxon>
        <taxon>Neisseriales</taxon>
        <taxon>Chromobacteriaceae</taxon>
        <taxon>Vogesella</taxon>
    </lineage>
</organism>
<dbReference type="InterPro" id="IPR007428">
    <property type="entry name" value="MlaA"/>
</dbReference>
<gene>
    <name evidence="5" type="ORF">C8E02_1759</name>
</gene>